<sequence>MEFEAFLYTPAAAVTPHHRFATQKPLRRHLPVRCTQIQQGRRRRTSSGEFSGFCWKCGQRGHRRSDCRSERRTRSPEDVRACSPIKACCENCGRWGHRRGTYSQLKDVMMLGKRKQAGRSGHCPAKSSPCPVCVKCRSDATTLEGRVSGAVDGRPCPLVVDSRAAKTFVREEVMAVQNLPASDRQLRGVTGHCTTLQGPVMSTITEVRRYSGPGQSGAIQPQPQEGVCGGVVDGFTT</sequence>
<dbReference type="Proteomes" id="UP000324222">
    <property type="component" value="Unassembled WGS sequence"/>
</dbReference>
<dbReference type="Gene3D" id="4.10.60.10">
    <property type="entry name" value="Zinc finger, CCHC-type"/>
    <property type="match status" value="1"/>
</dbReference>
<keyword evidence="1" id="KW-0863">Zinc-finger</keyword>
<keyword evidence="1" id="KW-0862">Zinc</keyword>
<dbReference type="GO" id="GO:0003676">
    <property type="term" value="F:nucleic acid binding"/>
    <property type="evidence" value="ECO:0007669"/>
    <property type="project" value="InterPro"/>
</dbReference>
<dbReference type="Pfam" id="PF00098">
    <property type="entry name" value="zf-CCHC"/>
    <property type="match status" value="1"/>
</dbReference>
<dbReference type="SUPFAM" id="SSF57756">
    <property type="entry name" value="Retrovirus zinc finger-like domains"/>
    <property type="match status" value="1"/>
</dbReference>
<feature type="domain" description="CCHC-type" evidence="2">
    <location>
        <begin position="54"/>
        <end position="69"/>
    </location>
</feature>
<evidence type="ECO:0000259" key="2">
    <source>
        <dbReference type="PROSITE" id="PS50158"/>
    </source>
</evidence>
<evidence type="ECO:0000313" key="4">
    <source>
        <dbReference type="Proteomes" id="UP000324222"/>
    </source>
</evidence>
<organism evidence="3 4">
    <name type="scientific">Portunus trituberculatus</name>
    <name type="common">Swimming crab</name>
    <name type="synonym">Neptunus trituberculatus</name>
    <dbReference type="NCBI Taxonomy" id="210409"/>
    <lineage>
        <taxon>Eukaryota</taxon>
        <taxon>Metazoa</taxon>
        <taxon>Ecdysozoa</taxon>
        <taxon>Arthropoda</taxon>
        <taxon>Crustacea</taxon>
        <taxon>Multicrustacea</taxon>
        <taxon>Malacostraca</taxon>
        <taxon>Eumalacostraca</taxon>
        <taxon>Eucarida</taxon>
        <taxon>Decapoda</taxon>
        <taxon>Pleocyemata</taxon>
        <taxon>Brachyura</taxon>
        <taxon>Eubrachyura</taxon>
        <taxon>Portunoidea</taxon>
        <taxon>Portunidae</taxon>
        <taxon>Portuninae</taxon>
        <taxon>Portunus</taxon>
    </lineage>
</organism>
<gene>
    <name evidence="3" type="ORF">E2C01_006294</name>
</gene>
<accession>A0A5B7CYX7</accession>
<dbReference type="InterPro" id="IPR001878">
    <property type="entry name" value="Znf_CCHC"/>
</dbReference>
<comment type="caution">
    <text evidence="3">The sequence shown here is derived from an EMBL/GenBank/DDBJ whole genome shotgun (WGS) entry which is preliminary data.</text>
</comment>
<dbReference type="InterPro" id="IPR036875">
    <property type="entry name" value="Znf_CCHC_sf"/>
</dbReference>
<keyword evidence="4" id="KW-1185">Reference proteome</keyword>
<dbReference type="SMART" id="SM00343">
    <property type="entry name" value="ZnF_C2HC"/>
    <property type="match status" value="1"/>
</dbReference>
<dbReference type="PROSITE" id="PS50158">
    <property type="entry name" value="ZF_CCHC"/>
    <property type="match status" value="1"/>
</dbReference>
<name>A0A5B7CYX7_PORTR</name>
<reference evidence="3 4" key="1">
    <citation type="submission" date="2019-05" db="EMBL/GenBank/DDBJ databases">
        <title>Another draft genome of Portunus trituberculatus and its Hox gene families provides insights of decapod evolution.</title>
        <authorList>
            <person name="Jeong J.-H."/>
            <person name="Song I."/>
            <person name="Kim S."/>
            <person name="Choi T."/>
            <person name="Kim D."/>
            <person name="Ryu S."/>
            <person name="Kim W."/>
        </authorList>
    </citation>
    <scope>NUCLEOTIDE SEQUENCE [LARGE SCALE GENOMIC DNA]</scope>
    <source>
        <tissue evidence="3">Muscle</tissue>
    </source>
</reference>
<proteinExistence type="predicted"/>
<dbReference type="AlphaFoldDB" id="A0A5B7CYX7"/>
<dbReference type="GO" id="GO:0008270">
    <property type="term" value="F:zinc ion binding"/>
    <property type="evidence" value="ECO:0007669"/>
    <property type="project" value="UniProtKB-KW"/>
</dbReference>
<dbReference type="OrthoDB" id="6347579at2759"/>
<evidence type="ECO:0000256" key="1">
    <source>
        <dbReference type="PROSITE-ProRule" id="PRU00047"/>
    </source>
</evidence>
<evidence type="ECO:0000313" key="3">
    <source>
        <dbReference type="EMBL" id="MPC13556.1"/>
    </source>
</evidence>
<dbReference type="EMBL" id="VSRR010000289">
    <property type="protein sequence ID" value="MPC13556.1"/>
    <property type="molecule type" value="Genomic_DNA"/>
</dbReference>
<protein>
    <recommendedName>
        <fullName evidence="2">CCHC-type domain-containing protein</fullName>
    </recommendedName>
</protein>
<keyword evidence="1" id="KW-0479">Metal-binding</keyword>